<evidence type="ECO:0000256" key="3">
    <source>
        <dbReference type="ARBA" id="ARBA00022692"/>
    </source>
</evidence>
<evidence type="ECO:0000256" key="9">
    <source>
        <dbReference type="SAM" id="Phobius"/>
    </source>
</evidence>
<evidence type="ECO:0000313" key="12">
    <source>
        <dbReference type="EMBL" id="KAL2919260.1"/>
    </source>
</evidence>
<keyword evidence="6 9" id="KW-0472">Membrane</keyword>
<keyword evidence="5 9" id="KW-1133">Transmembrane helix</keyword>
<feature type="signal peptide" evidence="10">
    <location>
        <begin position="1"/>
        <end position="27"/>
    </location>
</feature>
<dbReference type="InterPro" id="IPR036598">
    <property type="entry name" value="GOLD_dom_sf"/>
</dbReference>
<dbReference type="SUPFAM" id="SSF101576">
    <property type="entry name" value="Supernatant protein factor (SPF), C-terminal domain"/>
    <property type="match status" value="1"/>
</dbReference>
<gene>
    <name evidence="12" type="primary">EMP24</name>
    <name evidence="12" type="ORF">HK105_200903</name>
</gene>
<reference evidence="12 13" key="1">
    <citation type="submission" date="2023-09" db="EMBL/GenBank/DDBJ databases">
        <title>Pangenome analysis of Batrachochytrium dendrobatidis and related Chytrids.</title>
        <authorList>
            <person name="Yacoub M.N."/>
            <person name="Stajich J.E."/>
            <person name="James T.Y."/>
        </authorList>
    </citation>
    <scope>NUCLEOTIDE SEQUENCE [LARGE SCALE GENOMIC DNA]</scope>
    <source>
        <strain evidence="12 13">JEL0888</strain>
    </source>
</reference>
<feature type="chain" id="PRO_5047169066" evidence="10">
    <location>
        <begin position="28"/>
        <end position="220"/>
    </location>
</feature>
<evidence type="ECO:0000256" key="5">
    <source>
        <dbReference type="ARBA" id="ARBA00022989"/>
    </source>
</evidence>
<name>A0ABR4NIG4_9FUNG</name>
<keyword evidence="4 10" id="KW-0732">Signal</keyword>
<evidence type="ECO:0000256" key="4">
    <source>
        <dbReference type="ARBA" id="ARBA00022729"/>
    </source>
</evidence>
<evidence type="ECO:0000313" key="13">
    <source>
        <dbReference type="Proteomes" id="UP001527925"/>
    </source>
</evidence>
<comment type="similarity">
    <text evidence="2 8">Belongs to the EMP24/GP25L family.</text>
</comment>
<proteinExistence type="inferred from homology"/>
<keyword evidence="13" id="KW-1185">Reference proteome</keyword>
<evidence type="ECO:0000256" key="2">
    <source>
        <dbReference type="ARBA" id="ARBA00007104"/>
    </source>
</evidence>
<comment type="subcellular location">
    <subcellularLocation>
        <location evidence="7">Endomembrane system</location>
        <topology evidence="7">Single-pass membrane protein</topology>
    </subcellularLocation>
    <subcellularLocation>
        <location evidence="1 8">Membrane</location>
        <topology evidence="1 8">Single-pass type I membrane protein</topology>
    </subcellularLocation>
</comment>
<protein>
    <submittedName>
        <fullName evidence="12">P24 complex component</fullName>
    </submittedName>
</protein>
<evidence type="ECO:0000256" key="6">
    <source>
        <dbReference type="ARBA" id="ARBA00023136"/>
    </source>
</evidence>
<dbReference type="Proteomes" id="UP001527925">
    <property type="component" value="Unassembled WGS sequence"/>
</dbReference>
<dbReference type="PANTHER" id="PTHR22811">
    <property type="entry name" value="TRANSMEMBRANE EMP24 DOMAIN-CONTAINING PROTEIN"/>
    <property type="match status" value="1"/>
</dbReference>
<accession>A0ABR4NIG4</accession>
<evidence type="ECO:0000256" key="10">
    <source>
        <dbReference type="SAM" id="SignalP"/>
    </source>
</evidence>
<comment type="caution">
    <text evidence="12">The sequence shown here is derived from an EMBL/GenBank/DDBJ whole genome shotgun (WGS) entry which is preliminary data.</text>
</comment>
<keyword evidence="3 8" id="KW-0812">Transmembrane</keyword>
<evidence type="ECO:0000256" key="8">
    <source>
        <dbReference type="RuleBase" id="RU003827"/>
    </source>
</evidence>
<feature type="domain" description="GOLD" evidence="11">
    <location>
        <begin position="40"/>
        <end position="123"/>
    </location>
</feature>
<evidence type="ECO:0000256" key="7">
    <source>
        <dbReference type="ARBA" id="ARBA00037847"/>
    </source>
</evidence>
<evidence type="ECO:0000256" key="1">
    <source>
        <dbReference type="ARBA" id="ARBA00004479"/>
    </source>
</evidence>
<dbReference type="PROSITE" id="PS50866">
    <property type="entry name" value="GOLD"/>
    <property type="match status" value="1"/>
</dbReference>
<dbReference type="SMART" id="SM01190">
    <property type="entry name" value="EMP24_GP25L"/>
    <property type="match status" value="1"/>
</dbReference>
<organism evidence="12 13">
    <name type="scientific">Polyrhizophydium stewartii</name>
    <dbReference type="NCBI Taxonomy" id="2732419"/>
    <lineage>
        <taxon>Eukaryota</taxon>
        <taxon>Fungi</taxon>
        <taxon>Fungi incertae sedis</taxon>
        <taxon>Chytridiomycota</taxon>
        <taxon>Chytridiomycota incertae sedis</taxon>
        <taxon>Chytridiomycetes</taxon>
        <taxon>Rhizophydiales</taxon>
        <taxon>Rhizophydiales incertae sedis</taxon>
        <taxon>Polyrhizophydium</taxon>
    </lineage>
</organism>
<sequence>MAKLTRAVGALALVAAVLCVLALPAAASSTFSVLLPRYTSECFYETLAGGDRLDVNFEVMSSTGGDLDLDYSISNPDGSTLHSIARERQAQFGFNAVKPGTYRMCFSNQRSSSEKVLSFSIAGPDEHKLIQKKAAKDDSKKLDENQAELFSSLQLLADNVRFMRDEQGYLIRRLQRHRQTADSTNGRVFWWSLFQAVLLIGACAFQVFYLRRFFETRRVV</sequence>
<feature type="transmembrane region" description="Helical" evidence="9">
    <location>
        <begin position="188"/>
        <end position="210"/>
    </location>
</feature>
<dbReference type="Pfam" id="PF01105">
    <property type="entry name" value="EMP24_GP25L"/>
    <property type="match status" value="1"/>
</dbReference>
<evidence type="ECO:0000259" key="11">
    <source>
        <dbReference type="PROSITE" id="PS50866"/>
    </source>
</evidence>
<dbReference type="EMBL" id="JADGIZ020000003">
    <property type="protein sequence ID" value="KAL2919260.1"/>
    <property type="molecule type" value="Genomic_DNA"/>
</dbReference>
<dbReference type="InterPro" id="IPR015720">
    <property type="entry name" value="Emp24-like"/>
</dbReference>
<dbReference type="InterPro" id="IPR009038">
    <property type="entry name" value="GOLD_dom"/>
</dbReference>